<dbReference type="EMBL" id="CALNXK010000123">
    <property type="protein sequence ID" value="CAH3162405.1"/>
    <property type="molecule type" value="Genomic_DNA"/>
</dbReference>
<dbReference type="Proteomes" id="UP001159405">
    <property type="component" value="Unassembled WGS sequence"/>
</dbReference>
<reference evidence="1 2" key="1">
    <citation type="submission" date="2022-05" db="EMBL/GenBank/DDBJ databases">
        <authorList>
            <consortium name="Genoscope - CEA"/>
            <person name="William W."/>
        </authorList>
    </citation>
    <scope>NUCLEOTIDE SEQUENCE [LARGE SCALE GENOMIC DNA]</scope>
</reference>
<comment type="caution">
    <text evidence="1">The sequence shown here is derived from an EMBL/GenBank/DDBJ whole genome shotgun (WGS) entry which is preliminary data.</text>
</comment>
<proteinExistence type="predicted"/>
<sequence>MSTSKDRKQRAGLKFMSGVSLPKLLLYDKLINYIKTIDFNENIKDMAPEFCSDMDDSDVDKALGSESFLNQFGMDKYHFRLAIGADGAPFGKDDEATAWLVSCLNVGSHITSESENFLLAGANCSESHLCMQRYAKKLVHDMNIIANNDYQINGLNVKFSFELLPSDMKWLASMGENCQILPTISLHLAMCVRRQKLL</sequence>
<accession>A0ABN8QDF0</accession>
<keyword evidence="2" id="KW-1185">Reference proteome</keyword>
<organism evidence="1 2">
    <name type="scientific">Porites lobata</name>
    <dbReference type="NCBI Taxonomy" id="104759"/>
    <lineage>
        <taxon>Eukaryota</taxon>
        <taxon>Metazoa</taxon>
        <taxon>Cnidaria</taxon>
        <taxon>Anthozoa</taxon>
        <taxon>Hexacorallia</taxon>
        <taxon>Scleractinia</taxon>
        <taxon>Fungiina</taxon>
        <taxon>Poritidae</taxon>
        <taxon>Porites</taxon>
    </lineage>
</organism>
<evidence type="ECO:0000313" key="2">
    <source>
        <dbReference type="Proteomes" id="UP001159405"/>
    </source>
</evidence>
<gene>
    <name evidence="1" type="ORF">PLOB_00005286</name>
</gene>
<evidence type="ECO:0000313" key="1">
    <source>
        <dbReference type="EMBL" id="CAH3162405.1"/>
    </source>
</evidence>
<protein>
    <submittedName>
        <fullName evidence="1">Uncharacterized protein</fullName>
    </submittedName>
</protein>
<name>A0ABN8QDF0_9CNID</name>